<organism evidence="4 5">
    <name type="scientific">Leptospira yanagawae serovar Saopaulo str. Sao Paulo = ATCC 700523</name>
    <dbReference type="NCBI Taxonomy" id="1249483"/>
    <lineage>
        <taxon>Bacteria</taxon>
        <taxon>Pseudomonadati</taxon>
        <taxon>Spirochaetota</taxon>
        <taxon>Spirochaetia</taxon>
        <taxon>Leptospirales</taxon>
        <taxon>Leptospiraceae</taxon>
        <taxon>Leptospira</taxon>
    </lineage>
</organism>
<dbReference type="PROSITE" id="PS51125">
    <property type="entry name" value="NHL"/>
    <property type="match status" value="1"/>
</dbReference>
<comment type="caution">
    <text evidence="4">The sequence shown here is derived from an EMBL/GenBank/DDBJ whole genome shotgun (WGS) entry which is preliminary data.</text>
</comment>
<dbReference type="PANTHER" id="PTHR24104">
    <property type="entry name" value="E3 UBIQUITIN-PROTEIN LIGASE NHLRC1-RELATED"/>
    <property type="match status" value="1"/>
</dbReference>
<dbReference type="SMART" id="SM00028">
    <property type="entry name" value="TPR"/>
    <property type="match status" value="2"/>
</dbReference>
<dbReference type="SUPFAM" id="SSF63829">
    <property type="entry name" value="Calcium-dependent phosphotriesterase"/>
    <property type="match status" value="1"/>
</dbReference>
<keyword evidence="2" id="KW-0802">TPR repeat</keyword>
<feature type="repeat" description="TPR" evidence="2">
    <location>
        <begin position="46"/>
        <end position="79"/>
    </location>
</feature>
<dbReference type="InterPro" id="IPR011042">
    <property type="entry name" value="6-blade_b-propeller_TolB-like"/>
</dbReference>
<dbReference type="Gene3D" id="2.120.10.30">
    <property type="entry name" value="TolB, C-terminal domain"/>
    <property type="match status" value="2"/>
</dbReference>
<dbReference type="InterPro" id="IPR050952">
    <property type="entry name" value="TRIM-NHL_E3_ligases"/>
</dbReference>
<sequence length="692" mass="79171">MDYVPLNWGTEGEFFLRKFVSIIFLLVCTQIFPLDFPNFSLGEENAKEEFKRGLTYKNQREYSAAKERFQKAVNLKKDFHLARLELANNYYLLGEWEEALDELEILSTKAKNDLLITTKIESLRLAIAGGVTEKEKIYFKTIEGDSIRGYRFRNPTDITFDEDGNFYVAGFDTSNVIKFNAAGNPIANWRGGLTRKLDRPVSLVYHNQKIYISDFARDEVLAFDLTGSFLFSIGGPGKGQGQFRGPSSICFDKLGNLYVADSGNGRIQKFNTKQQFVLEITGLGNSKLINPSGITIENQNLYVVDKDKLQVIVFDADGNTLETISKPEWKKPRNIRILENQIFLTDEITGIWTYSLNNGEWNQLPKFRDKKGVYRVLFRPFATNMDSTGSFYFVDFGKHRIDIFSQKNNLLSNLDLKIESIDTSDFPNIHIYTRVKNRAGKEIVGIDRLSFRIFENDNMTPLFSLASKNKINDKLQIAMVYENSESLKKAKLNFEDGLFPLFRSLHETDSVSLYRAGKDSQLILPQTVSLRDILAKIRDSKPEEKFNFGKASIAAIKKLSMETGPKILVYLVSKEAKEDGFLQYQKSRIVSYAKAHSIPIYVLTTNPNPNLEESWSDLTSPTNGKYILLDGEGEERELYKEFKSQLDYRYILSYKTDTNPELINRYIKIGIGVDHRGVKGRDEGGYFVPEPR</sequence>
<name>A0A5E8HC89_9LEPT</name>
<evidence type="ECO:0000313" key="5">
    <source>
        <dbReference type="Proteomes" id="UP000013996"/>
    </source>
</evidence>
<dbReference type="PROSITE" id="PS50005">
    <property type="entry name" value="TPR"/>
    <property type="match status" value="1"/>
</dbReference>
<protein>
    <submittedName>
        <fullName evidence="4">NHL repeat protein</fullName>
    </submittedName>
</protein>
<evidence type="ECO:0000256" key="1">
    <source>
        <dbReference type="ARBA" id="ARBA00022737"/>
    </source>
</evidence>
<feature type="repeat" description="NHL" evidence="3">
    <location>
        <begin position="230"/>
        <end position="273"/>
    </location>
</feature>
<dbReference type="InterPro" id="IPR001258">
    <property type="entry name" value="NHL_repeat"/>
</dbReference>
<reference evidence="4 5" key="1">
    <citation type="submission" date="2013-04" db="EMBL/GenBank/DDBJ databases">
        <authorList>
            <person name="Harkins D.M."/>
            <person name="Durkin A.S."/>
            <person name="Brinkac L.M."/>
            <person name="Haft D.H."/>
            <person name="Selengut J.D."/>
            <person name="Sanka R."/>
            <person name="DePew J."/>
            <person name="Purushe J."/>
            <person name="Hartskeerl R.A."/>
            <person name="Ahmed A."/>
            <person name="van der Linden H."/>
            <person name="Goris M.G.A."/>
            <person name="Vinetz J.M."/>
            <person name="Sutton G.G."/>
            <person name="Nierman W.C."/>
            <person name="Fouts D.E."/>
        </authorList>
    </citation>
    <scope>NUCLEOTIDE SEQUENCE [LARGE SCALE GENOMIC DNA]</scope>
    <source>
        <strain evidence="4 5">Sao Paulo</strain>
    </source>
</reference>
<gene>
    <name evidence="4" type="ORF">LEP1GSC202_3135</name>
</gene>
<dbReference type="EMBL" id="AOGX02000024">
    <property type="protein sequence ID" value="EOQ88338.1"/>
    <property type="molecule type" value="Genomic_DNA"/>
</dbReference>
<evidence type="ECO:0000313" key="4">
    <source>
        <dbReference type="EMBL" id="EOQ88338.1"/>
    </source>
</evidence>
<dbReference type="STRING" id="1249483.LEP1GSC202_3135"/>
<evidence type="ECO:0000256" key="2">
    <source>
        <dbReference type="PROSITE-ProRule" id="PRU00339"/>
    </source>
</evidence>
<dbReference type="PANTHER" id="PTHR24104:SF25">
    <property type="entry name" value="PROTEIN LIN-41"/>
    <property type="match status" value="1"/>
</dbReference>
<dbReference type="SUPFAM" id="SSF48452">
    <property type="entry name" value="TPR-like"/>
    <property type="match status" value="1"/>
</dbReference>
<dbReference type="CDD" id="cd05819">
    <property type="entry name" value="NHL"/>
    <property type="match status" value="1"/>
</dbReference>
<dbReference type="InterPro" id="IPR011990">
    <property type="entry name" value="TPR-like_helical_dom_sf"/>
</dbReference>
<evidence type="ECO:0000256" key="3">
    <source>
        <dbReference type="PROSITE-ProRule" id="PRU00504"/>
    </source>
</evidence>
<proteinExistence type="predicted"/>
<accession>A0A5E8HC89</accession>
<dbReference type="Gene3D" id="1.25.40.10">
    <property type="entry name" value="Tetratricopeptide repeat domain"/>
    <property type="match status" value="1"/>
</dbReference>
<dbReference type="Pfam" id="PF01436">
    <property type="entry name" value="NHL"/>
    <property type="match status" value="1"/>
</dbReference>
<dbReference type="AlphaFoldDB" id="A0A5E8HC89"/>
<dbReference type="InterPro" id="IPR019734">
    <property type="entry name" value="TPR_rpt"/>
</dbReference>
<dbReference type="Proteomes" id="UP000013996">
    <property type="component" value="Unassembled WGS sequence"/>
</dbReference>
<keyword evidence="1" id="KW-0677">Repeat</keyword>
<dbReference type="GO" id="GO:0008270">
    <property type="term" value="F:zinc ion binding"/>
    <property type="evidence" value="ECO:0007669"/>
    <property type="project" value="UniProtKB-KW"/>
</dbReference>